<name>A0ABY7M1U4_STRAY</name>
<organism evidence="1 2">
    <name type="scientific">Streptococcus alactolyticus</name>
    <dbReference type="NCBI Taxonomy" id="29389"/>
    <lineage>
        <taxon>Bacteria</taxon>
        <taxon>Bacillati</taxon>
        <taxon>Bacillota</taxon>
        <taxon>Bacilli</taxon>
        <taxon>Lactobacillales</taxon>
        <taxon>Streptococcaceae</taxon>
        <taxon>Streptococcus</taxon>
    </lineage>
</organism>
<keyword evidence="2" id="KW-1185">Reference proteome</keyword>
<protein>
    <submittedName>
        <fullName evidence="1">Uncharacterized protein</fullName>
    </submittedName>
</protein>
<evidence type="ECO:0000313" key="1">
    <source>
        <dbReference type="EMBL" id="WBB07034.1"/>
    </source>
</evidence>
<dbReference type="RefSeq" id="WP_235281065.1">
    <property type="nucleotide sequence ID" value="NZ_BRXN01000003.1"/>
</dbReference>
<accession>A0ABY7M1U4</accession>
<dbReference type="GeneID" id="99636784"/>
<sequence>MTEEFDYVAFAKEFEAANGRPPSAKELDDAKWSHYGVKWGTPERSTG</sequence>
<gene>
    <name evidence="1" type="ORF">O6R09_03690</name>
</gene>
<proteinExistence type="predicted"/>
<dbReference type="EMBL" id="CP114883">
    <property type="protein sequence ID" value="WBB07034.1"/>
    <property type="molecule type" value="Genomic_DNA"/>
</dbReference>
<dbReference type="Proteomes" id="UP001212085">
    <property type="component" value="Chromosome"/>
</dbReference>
<reference evidence="1 2" key="1">
    <citation type="submission" date="2022-12" db="EMBL/GenBank/DDBJ databases">
        <title>Streptococcus alactolyticus LGM, complete genome.</title>
        <authorList>
            <person name="Liu Z."/>
            <person name="Mu C."/>
            <person name="Zhu W."/>
        </authorList>
    </citation>
    <scope>NUCLEOTIDE SEQUENCE [LARGE SCALE GENOMIC DNA]</scope>
    <source>
        <strain evidence="1 2">LGM</strain>
    </source>
</reference>
<evidence type="ECO:0000313" key="2">
    <source>
        <dbReference type="Proteomes" id="UP001212085"/>
    </source>
</evidence>